<protein>
    <submittedName>
        <fullName evidence="2">Uncharacterized protein</fullName>
    </submittedName>
</protein>
<accession>A0A4Q0SGB3</accession>
<dbReference type="RefSeq" id="WP_128917753.1">
    <property type="nucleotide sequence ID" value="NZ_LBJC01000005.1"/>
</dbReference>
<evidence type="ECO:0000313" key="2">
    <source>
        <dbReference type="EMBL" id="RXH35916.1"/>
    </source>
</evidence>
<dbReference type="OrthoDB" id="8265095at2"/>
<name>A0A4Q0SGB3_9BRAD</name>
<dbReference type="Proteomes" id="UP000289546">
    <property type="component" value="Unassembled WGS sequence"/>
</dbReference>
<reference evidence="2 3" key="1">
    <citation type="submission" date="2015-04" db="EMBL/GenBank/DDBJ databases">
        <title>Comparative genomics of rhizobia nodulating Arachis hypogaea in China.</title>
        <authorList>
            <person name="Li Y."/>
        </authorList>
    </citation>
    <scope>NUCLEOTIDE SEQUENCE [LARGE SCALE GENOMIC DNA]</scope>
    <source>
        <strain evidence="2 3">CCBAU 51757</strain>
    </source>
</reference>
<dbReference type="EMBL" id="LBJQ01000012">
    <property type="protein sequence ID" value="RXH35916.1"/>
    <property type="molecule type" value="Genomic_DNA"/>
</dbReference>
<feature type="transmembrane region" description="Helical" evidence="1">
    <location>
        <begin position="119"/>
        <end position="139"/>
    </location>
</feature>
<evidence type="ECO:0000256" key="1">
    <source>
        <dbReference type="SAM" id="Phobius"/>
    </source>
</evidence>
<gene>
    <name evidence="2" type="ORF">XH99_09455</name>
</gene>
<organism evidence="2 3">
    <name type="scientific">Bradyrhizobium nanningense</name>
    <dbReference type="NCBI Taxonomy" id="1325118"/>
    <lineage>
        <taxon>Bacteria</taxon>
        <taxon>Pseudomonadati</taxon>
        <taxon>Pseudomonadota</taxon>
        <taxon>Alphaproteobacteria</taxon>
        <taxon>Hyphomicrobiales</taxon>
        <taxon>Nitrobacteraceae</taxon>
        <taxon>Bradyrhizobium</taxon>
    </lineage>
</organism>
<keyword evidence="1" id="KW-1133">Transmembrane helix</keyword>
<evidence type="ECO:0000313" key="3">
    <source>
        <dbReference type="Proteomes" id="UP000289546"/>
    </source>
</evidence>
<keyword evidence="1" id="KW-0812">Transmembrane</keyword>
<sequence length="140" mass="15102">MLIARRADTRARADFATWKMMAKLNGASALPPEAQEFLASYQNLLAQMSEGEATEATIGAIYKAYYAEMGGAGIPPDVRPRAAEPAADNVTAFRRPAPSPKKSAPFGTAAFAGPQKRPLPVALIFACLVVVYVGIRLYWR</sequence>
<dbReference type="AlphaFoldDB" id="A0A4Q0SGB3"/>
<keyword evidence="1" id="KW-0472">Membrane</keyword>
<proteinExistence type="predicted"/>
<keyword evidence="3" id="KW-1185">Reference proteome</keyword>
<comment type="caution">
    <text evidence="2">The sequence shown here is derived from an EMBL/GenBank/DDBJ whole genome shotgun (WGS) entry which is preliminary data.</text>
</comment>